<accession>A0AAW0I963</accession>
<dbReference type="AlphaFoldDB" id="A0AAW0I963"/>
<dbReference type="Proteomes" id="UP001488838">
    <property type="component" value="Unassembled WGS sequence"/>
</dbReference>
<evidence type="ECO:0000313" key="2">
    <source>
        <dbReference type="Proteomes" id="UP001488838"/>
    </source>
</evidence>
<comment type="caution">
    <text evidence="1">The sequence shown here is derived from an EMBL/GenBank/DDBJ whole genome shotgun (WGS) entry which is preliminary data.</text>
</comment>
<gene>
    <name evidence="1" type="ORF">U0070_009497</name>
</gene>
<name>A0AAW0I963_MYOGA</name>
<keyword evidence="2" id="KW-1185">Reference proteome</keyword>
<reference evidence="1 2" key="1">
    <citation type="journal article" date="2023" name="bioRxiv">
        <title>Conserved and derived expression patterns and positive selection on dental genes reveal complex evolutionary context of ever-growing rodent molars.</title>
        <authorList>
            <person name="Calamari Z.T."/>
            <person name="Song A."/>
            <person name="Cohen E."/>
            <person name="Akter M."/>
            <person name="Roy R.D."/>
            <person name="Hallikas O."/>
            <person name="Christensen M.M."/>
            <person name="Li P."/>
            <person name="Marangoni P."/>
            <person name="Jernvall J."/>
            <person name="Klein O.D."/>
        </authorList>
    </citation>
    <scope>NUCLEOTIDE SEQUENCE [LARGE SCALE GENOMIC DNA]</scope>
    <source>
        <strain evidence="1">V071</strain>
    </source>
</reference>
<evidence type="ECO:0000313" key="1">
    <source>
        <dbReference type="EMBL" id="KAK7810792.1"/>
    </source>
</evidence>
<organism evidence="1 2">
    <name type="scientific">Myodes glareolus</name>
    <name type="common">Bank vole</name>
    <name type="synonym">Clethrionomys glareolus</name>
    <dbReference type="NCBI Taxonomy" id="447135"/>
    <lineage>
        <taxon>Eukaryota</taxon>
        <taxon>Metazoa</taxon>
        <taxon>Chordata</taxon>
        <taxon>Craniata</taxon>
        <taxon>Vertebrata</taxon>
        <taxon>Euteleostomi</taxon>
        <taxon>Mammalia</taxon>
        <taxon>Eutheria</taxon>
        <taxon>Euarchontoglires</taxon>
        <taxon>Glires</taxon>
        <taxon>Rodentia</taxon>
        <taxon>Myomorpha</taxon>
        <taxon>Muroidea</taxon>
        <taxon>Cricetidae</taxon>
        <taxon>Arvicolinae</taxon>
        <taxon>Myodes</taxon>
    </lineage>
</organism>
<protein>
    <submittedName>
        <fullName evidence="1">Uncharacterized protein</fullName>
    </submittedName>
</protein>
<proteinExistence type="predicted"/>
<sequence length="570" mass="62875">MSLMVKITAEMCLAPELMAVMLQLMTGTVGTSWVSSSINRKEQKSTGGSLRWAAADSLTPDLVFPSPRLLLHPLEKPRGKLAGNPSLKMTVITVPLSPVAFSVGPHLSRCCKEHHFGLLMITVREQTRSLVPNLLPVICTRQDSPELDSLACSFNVIIIIIQGTIEALMRPSQGPNSCICDKCSDDTSVGSEEQDLQSSSLSSVPQGAVQALAHGFSDTISGKNFGFSKRTMASEDRKVFRGCDELVARKGPGHGSGLADMTTEVKCTKGSQFYPLLSQDVIFSSTKAASLAVIKITRQQLYQLLLQCLLCFAMFPARTIRTQHLELFGAYSNCHQKGFFNQLMETDADPQSDIRVLLRREEVKEKGVYPSQRPKSSQGFLPCGNSKILPPPSRSRKRKKHGHEVLHRLAQLPMYLFLNTMFTHFTVVFNYTIKEFLKNSQHGRKKAEIQSLTPSAHITLYFSSSVGSSSQKTTVCLLSDHFYKMPINNKQASQVGPQFPSSISSLTHNLDGSTIQEYTADIHHEVTQQQHSKVRKPSVKSFVVTSKMANDKEPPWCIYHSASGAQGAVV</sequence>
<dbReference type="EMBL" id="JBBHLL010000187">
    <property type="protein sequence ID" value="KAK7810792.1"/>
    <property type="molecule type" value="Genomic_DNA"/>
</dbReference>